<comment type="caution">
    <text evidence="1">The sequence shown here is derived from an EMBL/GenBank/DDBJ whole genome shotgun (WGS) entry which is preliminary data.</text>
</comment>
<accession>A0A7J3X8U9</accession>
<gene>
    <name evidence="1" type="ORF">ENM88_07145</name>
</gene>
<protein>
    <submittedName>
        <fullName evidence="1">Uncharacterized protein</fullName>
    </submittedName>
</protein>
<reference evidence="1" key="1">
    <citation type="journal article" date="2020" name="mSystems">
        <title>Genome- and Community-Level Interaction Insights into Carbon Utilization and Element Cycling Functions of Hydrothermarchaeota in Hydrothermal Sediment.</title>
        <authorList>
            <person name="Zhou Z."/>
            <person name="Liu Y."/>
            <person name="Xu W."/>
            <person name="Pan J."/>
            <person name="Luo Z.H."/>
            <person name="Li M."/>
        </authorList>
    </citation>
    <scope>NUCLEOTIDE SEQUENCE [LARGE SCALE GENOMIC DNA]</scope>
    <source>
        <strain evidence="1">SpSt-1125</strain>
    </source>
</reference>
<organism evidence="1">
    <name type="scientific">Thermofilum pendens</name>
    <dbReference type="NCBI Taxonomy" id="2269"/>
    <lineage>
        <taxon>Archaea</taxon>
        <taxon>Thermoproteota</taxon>
        <taxon>Thermoprotei</taxon>
        <taxon>Thermofilales</taxon>
        <taxon>Thermofilaceae</taxon>
        <taxon>Thermofilum</taxon>
    </lineage>
</organism>
<evidence type="ECO:0000313" key="1">
    <source>
        <dbReference type="EMBL" id="HHP05501.1"/>
    </source>
</evidence>
<sequence length="83" mass="9032">MRAGVEESRGLGAGFCASFKSCLPELHREGSMKCAICGQEAESLLWANHKELGGVWVCRKCWERLWEKNLLVPGSGESGCACS</sequence>
<dbReference type="AlphaFoldDB" id="A0A7J3X8U9"/>
<dbReference type="EMBL" id="DRZM01000208">
    <property type="protein sequence ID" value="HHP05501.1"/>
    <property type="molecule type" value="Genomic_DNA"/>
</dbReference>
<proteinExistence type="predicted"/>
<name>A0A7J3X8U9_THEPE</name>